<reference evidence="1" key="1">
    <citation type="submission" date="2016-12" db="EMBL/GenBank/DDBJ databases">
        <title>The Fecal Virome of Red-crowned Cranes.</title>
        <authorList>
            <person name="Yang S."/>
            <person name="Wang Y."/>
            <person name="Zhang W."/>
        </authorList>
    </citation>
    <scope>NUCLEOTIDE SEQUENCE</scope>
    <source>
        <strain evidence="1">Yc-2</strain>
    </source>
</reference>
<proteinExistence type="predicted"/>
<organism evidence="1 2">
    <name type="scientific">gruhelivirus A1</name>
    <dbReference type="NCBI Taxonomy" id="2870358"/>
    <lineage>
        <taxon>Viruses</taxon>
        <taxon>Riboviria</taxon>
        <taxon>Orthornavirae</taxon>
        <taxon>Pisuviricota</taxon>
        <taxon>Pisoniviricetes</taxon>
        <taxon>Picornavirales</taxon>
        <taxon>Picornaviridae</taxon>
        <taxon>Heptrevirinae</taxon>
        <taxon>Gruhelivirus</taxon>
        <taxon>Gruhelivirus agrusa</taxon>
        <taxon>Gruhelivirus A</taxon>
    </lineage>
</organism>
<feature type="non-terminal residue" evidence="1">
    <location>
        <position position="2155"/>
    </location>
</feature>
<protein>
    <submittedName>
        <fullName evidence="1">Polyprotein</fullName>
    </submittedName>
</protein>
<dbReference type="Proteomes" id="UP000502141">
    <property type="component" value="Segment"/>
</dbReference>
<dbReference type="EMBL" id="KY312541">
    <property type="protein sequence ID" value="AUW34302.1"/>
    <property type="molecule type" value="Genomic_RNA"/>
</dbReference>
<evidence type="ECO:0000313" key="2">
    <source>
        <dbReference type="Proteomes" id="UP000502141"/>
    </source>
</evidence>
<name>A0AC59HC16_9PICO</name>
<sequence>MLSRLVGQVEKVIGLQDPSTEMVRLIPDRLTVGGAQNFTTVDQSSVNVSKTGQTLSEVLRSAVDVTGNIEDVAERFYVIWNGTWHGTDALFHQITELDVLQLLHVNELAFSGLANYHRYIRCGVEVIVQINPTNYQQGGLVAYLVPATQAESSVNACLSFPHGILNCMHNNMVRISAPWIYTRGYYDLKNPLYPLWKLVIRVWSPLNTVSGTANCSINVLARATEVELHGLHPLTNALVPEVRVTSTSNCVNLANRVDSSAKLSLALGQETFLPDHSVGSKMEVKDFTTWTSTPGLIHSFAFNASAGVGTVLASIPVNPYWVKQDYNVDTQAQHACTPLSSVAQQFCYWRGDMVYDIECFPTTFHSGRMLVAFIPGNETTDVSRLTLTQASSACCGVFDIRGTASTFTFVVPWCSDCPYKMNTYTTHSSEIEVARHGKSSSTGKLVIMVYNVLTRPGQAQTHVWCNVLHRARNLELYVPIYSVVPLEAQGEKEQESAGGFTSAEVVEPINNQGAGEAQQGPTGAANALEDPLLENRTPGTFWQLPPGKKRHSVNHMKLTNFLGRGQYHCTFEFRRGATAPDSDSYTIVLDYRYQSRPPNGLPGVLRWFCSMVQLIRGSLNLTMVINGNHDADLACYFTPAGLVTEKPWTEETTVIANTYRASLGLIRFNTRDVRNLQLEIPFYTHCHALTPNIGAHGDDTRYQDTCLGFFTVSVTNYNYTDENLRIQIYLSFGEDCQFFCPRAPMSNYHMLVDTDHVRRMQTECVESSVDPLDEEDEEKIRDNLRRAKVVGFERGKSPYKSLRMDVGKKRLDYAFAELQSHSEVEEELWTNGSVEDLAIVEKFEGGMRLQGFIFTEHVFSAKTTGPVGLPIVKNLQFTVEKYEDSWKDTGKKLPQIIGSVWVSHNVSKLSVNYAEFVEKGFPSHIRNLIKELSVEQMETLARVLTPCKVHMIDKVMNETEIGVKVKETTENVMDMMTEARDFMNQIKSCLQTFVGAMPSKIVTNIVRVVMSVLKWSLNLVACVKTNWHPAVVISTVIGGCCDTINCGMDIGSMMAQCIREVTNQEVKTQSLDIRSIAAGITVAKGLREVVMFVVKQIREFLEKDGKQQRIDAVLEGRERIQALLDACDAYSVVLNDDVNKVEHYDEGIYILKCLNTVNVMISGMPELSDLKSLVRDARIQVMNKMKMLGKVEDRYIVRPEPTVAYLFGDRGSGKTLLSMFLAARLSKALGVDVKDALYTRSFGSEYWDNYNGQPIVAIDDMGQLSDDTEWVGFCQLVSSAPFALNMADLSEKGRTFKSPIVICTSNISDPDPSTVYCSEAVTRRLQFKVKVEVRDYYKTTQGVTGVLDIDKARADGSAQDLSCLRLTMGNQEITPSELVDMILVSVGHKQQVMDDLMQIWSQSTTNPFDFIKYREVVKNTVVNSLYKNWRVYVGVGVAALTAILGGVGLYCATRKLFKEETNAAYTTDPIKRVVKLGDPCMTQSVLEEANLVHGNLVRFGIGKEDGVVSWHVNALGVCENYLLVPYHAFKFDSDYNCFYFFRKNVCYCAKVCDVEMFELGVGYNDLVLMCVPGMPKFKDIRHHFIEREQLKHCDGKNGTLATLNCGVFQLIAEGPLDYLEHASYKHPGKDGKPIEITIGACWRGHGDSLPGTCGGAVITSSTKCGNKIVGIHVAGGRNTLISKTVTREDIESLLQSEIHAHRTRRVEFITECVPLNARSSFEKTVFHKYFDETEINHPSVMPFSRKFDQDVMSLMLQKFTRVNQMEPSDFDDVVEHQVAILSPIAQTQGFLSIRESILGIPGMDGIDPVTSAGLPYTLRGLSKKDLVDFEEGTVCDEVFDRVCSHHSYAANGVPLDVDFQICAKDELRPQHKVMSGDTRLIECSPIDLTIFLRMCWGKVVSKLQSNPGWKTGIAVGIDPETQWHALWMSALRFGDQCVDLDYKNFDCSLHAYIIMAAVRVLCRLAGLSDDYCRAIAGTLAFSRNVVRNVRIWTNGGLPSGTPCTSLLNSISNLLILRYVLKKTYPALSFVDLDQCFRLLTYGDDVVIVVNKNQAVDDRLPKALSNWLCLMGFQVTGADKGPVQLRPITEVQFLKRGLRFEQGVIHAVMSPKTIRSMLAYKRNNARLVDNIRVAAGFMYHHGQDVYRQWRFWMLSL</sequence>
<evidence type="ECO:0000313" key="1">
    <source>
        <dbReference type="EMBL" id="AUW34302.1"/>
    </source>
</evidence>
<accession>A0AC59HC16</accession>
<keyword evidence="2" id="KW-1185">Reference proteome</keyword>